<dbReference type="NCBIfam" id="TIGR00675">
    <property type="entry name" value="dcm"/>
    <property type="match status" value="1"/>
</dbReference>
<evidence type="ECO:0000256" key="4">
    <source>
        <dbReference type="ARBA" id="ARBA00022747"/>
    </source>
</evidence>
<dbReference type="Gene3D" id="3.90.120.10">
    <property type="entry name" value="DNA Methylase, subunit A, domain 2"/>
    <property type="match status" value="1"/>
</dbReference>
<dbReference type="RefSeq" id="WP_320941459.1">
    <property type="nucleotide sequence ID" value="NZ_BAABEU010000005.1"/>
</dbReference>
<evidence type="ECO:0000313" key="8">
    <source>
        <dbReference type="EMBL" id="WPR88741.1"/>
    </source>
</evidence>
<feature type="active site" evidence="5">
    <location>
        <position position="85"/>
    </location>
</feature>
<dbReference type="PROSITE" id="PS51679">
    <property type="entry name" value="SAM_MT_C5"/>
    <property type="match status" value="1"/>
</dbReference>
<dbReference type="Proteomes" id="UP001323798">
    <property type="component" value="Chromosome"/>
</dbReference>
<reference evidence="8 9" key="1">
    <citation type="submission" date="2023-11" db="EMBL/GenBank/DDBJ databases">
        <title>Genome sequence of Microbacterium rhizosphaerae KACC 19337.</title>
        <authorList>
            <person name="Choi H."/>
            <person name="Kim S."/>
            <person name="Kim Y."/>
            <person name="Kwon S.-W."/>
            <person name="Heo J."/>
        </authorList>
    </citation>
    <scope>NUCLEOTIDE SEQUENCE [LARGE SCALE GENOMIC DNA]</scope>
    <source>
        <strain evidence="8 9">KACC 19337</strain>
    </source>
</reference>
<keyword evidence="3 5" id="KW-0949">S-adenosyl-L-methionine</keyword>
<dbReference type="EC" id="2.1.1.37" evidence="7"/>
<evidence type="ECO:0000256" key="7">
    <source>
        <dbReference type="RuleBase" id="RU000417"/>
    </source>
</evidence>
<dbReference type="Gene3D" id="3.40.50.150">
    <property type="entry name" value="Vaccinia Virus protein VP39"/>
    <property type="match status" value="1"/>
</dbReference>
<dbReference type="GO" id="GO:0032259">
    <property type="term" value="P:methylation"/>
    <property type="evidence" value="ECO:0007669"/>
    <property type="project" value="UniProtKB-KW"/>
</dbReference>
<dbReference type="Pfam" id="PF00145">
    <property type="entry name" value="DNA_methylase"/>
    <property type="match status" value="1"/>
</dbReference>
<keyword evidence="9" id="KW-1185">Reference proteome</keyword>
<dbReference type="GO" id="GO:0008168">
    <property type="term" value="F:methyltransferase activity"/>
    <property type="evidence" value="ECO:0007669"/>
    <property type="project" value="UniProtKB-KW"/>
</dbReference>
<proteinExistence type="inferred from homology"/>
<organism evidence="8 9">
    <name type="scientific">Microbacterium rhizosphaerae</name>
    <dbReference type="NCBI Taxonomy" id="1678237"/>
    <lineage>
        <taxon>Bacteria</taxon>
        <taxon>Bacillati</taxon>
        <taxon>Actinomycetota</taxon>
        <taxon>Actinomycetes</taxon>
        <taxon>Micrococcales</taxon>
        <taxon>Microbacteriaceae</taxon>
        <taxon>Microbacterium</taxon>
    </lineage>
</organism>
<dbReference type="PRINTS" id="PR00105">
    <property type="entry name" value="C5METTRFRASE"/>
</dbReference>
<dbReference type="InterPro" id="IPR050390">
    <property type="entry name" value="C5-Methyltransferase"/>
</dbReference>
<evidence type="ECO:0000256" key="2">
    <source>
        <dbReference type="ARBA" id="ARBA00022679"/>
    </source>
</evidence>
<comment type="similarity">
    <text evidence="5 6">Belongs to the class I-like SAM-binding methyltransferase superfamily. C5-methyltransferase family.</text>
</comment>
<evidence type="ECO:0000256" key="6">
    <source>
        <dbReference type="RuleBase" id="RU000416"/>
    </source>
</evidence>
<dbReference type="PANTHER" id="PTHR10629">
    <property type="entry name" value="CYTOSINE-SPECIFIC METHYLTRANSFERASE"/>
    <property type="match status" value="1"/>
</dbReference>
<gene>
    <name evidence="8" type="ORF">SM116_13320</name>
</gene>
<sequence>MTTFALGELFCGPGGIALGAHRAAAEVPGVEVIHAWASDYDRSTCDTYLRNIPGASTDTVIHEDVRKLDIDGLAPIDGLAFGFPCNDFSLVGEQKGIDGTFGPLYQYGVHALDAHNPRWFVAENVGGLQSSNEGRAFKLILSALQSAGEHGYRLYPHLYKFDQYGVPQRRHRILVVGIRADLEVDFTVPSPSLYESIDVSVGRRLSHPPIAPDAANHERTRQSKNVVERLTHILPGQNAFTADLPDRLKLNVAGAKISQIYRRLEFDKPAYTVTGSGGGGTHVYHWEEPRALTNRERARIQTFPDDYVFAGSKESVRKQIGMAVPVQGAQAVFTALFRSFEGIPYDSVAANLAHLVERSADEDHLAIAN</sequence>
<name>A0ABZ0SN96_9MICO</name>
<dbReference type="PROSITE" id="PS00094">
    <property type="entry name" value="C5_MTASE_1"/>
    <property type="match status" value="1"/>
</dbReference>
<dbReference type="PANTHER" id="PTHR10629:SF52">
    <property type="entry name" value="DNA (CYTOSINE-5)-METHYLTRANSFERASE 1"/>
    <property type="match status" value="1"/>
</dbReference>
<keyword evidence="2 5" id="KW-0808">Transferase</keyword>
<accession>A0ABZ0SN96</accession>
<dbReference type="EMBL" id="CP139368">
    <property type="protein sequence ID" value="WPR88741.1"/>
    <property type="molecule type" value="Genomic_DNA"/>
</dbReference>
<evidence type="ECO:0000256" key="5">
    <source>
        <dbReference type="PROSITE-ProRule" id="PRU01016"/>
    </source>
</evidence>
<evidence type="ECO:0000313" key="9">
    <source>
        <dbReference type="Proteomes" id="UP001323798"/>
    </source>
</evidence>
<dbReference type="InterPro" id="IPR018117">
    <property type="entry name" value="C5_DNA_meth_AS"/>
</dbReference>
<evidence type="ECO:0000256" key="1">
    <source>
        <dbReference type="ARBA" id="ARBA00022603"/>
    </source>
</evidence>
<protein>
    <recommendedName>
        <fullName evidence="7">Cytosine-specific methyltransferase</fullName>
        <ecNumber evidence="7">2.1.1.37</ecNumber>
    </recommendedName>
</protein>
<dbReference type="SUPFAM" id="SSF53335">
    <property type="entry name" value="S-adenosyl-L-methionine-dependent methyltransferases"/>
    <property type="match status" value="1"/>
</dbReference>
<keyword evidence="4" id="KW-0680">Restriction system</keyword>
<comment type="catalytic activity">
    <reaction evidence="7">
        <text>a 2'-deoxycytidine in DNA + S-adenosyl-L-methionine = a 5-methyl-2'-deoxycytidine in DNA + S-adenosyl-L-homocysteine + H(+)</text>
        <dbReference type="Rhea" id="RHEA:13681"/>
        <dbReference type="Rhea" id="RHEA-COMP:11369"/>
        <dbReference type="Rhea" id="RHEA-COMP:11370"/>
        <dbReference type="ChEBI" id="CHEBI:15378"/>
        <dbReference type="ChEBI" id="CHEBI:57856"/>
        <dbReference type="ChEBI" id="CHEBI:59789"/>
        <dbReference type="ChEBI" id="CHEBI:85452"/>
        <dbReference type="ChEBI" id="CHEBI:85454"/>
        <dbReference type="EC" id="2.1.1.37"/>
    </reaction>
</comment>
<dbReference type="InterPro" id="IPR001525">
    <property type="entry name" value="C5_MeTfrase"/>
</dbReference>
<keyword evidence="1 5" id="KW-0489">Methyltransferase</keyword>
<evidence type="ECO:0000256" key="3">
    <source>
        <dbReference type="ARBA" id="ARBA00022691"/>
    </source>
</evidence>
<dbReference type="InterPro" id="IPR029063">
    <property type="entry name" value="SAM-dependent_MTases_sf"/>
</dbReference>